<dbReference type="RefSeq" id="WP_249246043.1">
    <property type="nucleotide sequence ID" value="NZ_JAKPBZ010000115.1"/>
</dbReference>
<evidence type="ECO:0000256" key="13">
    <source>
        <dbReference type="HAMAP-Rule" id="MF_00204"/>
    </source>
</evidence>
<sequence>MSKAFKLNSEFKPAGDQPEAIRRLKEGLEDGLAHQTLLGVTGSGKTFTIANVIADLNRPTMVLAPNKTLAAQLYGEMKAFFPDNAVEYFVSYYDYYQPEAYVPSSDTFIEKDASVNEHIEQMRLSATKAMLERRDVVVVASVSAIYGLGDPDLYLKMMLHLTQGMIIDQRAILRRLAELQYARNDQAFQRGTFRVRGEVIDIFPAESDEVALRVELFDEEVERLSLFDPLTGQILHVVPRYTIYPKTHYVTPRERILQAMEDIKVELADRRRILLANDKLVEEQRLSQRTQFDLEMMNELGYCSGIENYSRYLSGRGPGEPPPTLFDYLPADGLLVVDESHVTIPQIGGMYRGDRARKETLVEYGFRLPSALDNRPMKFEEFEALAPQTIYVSATPGNYELEKSGGDVIDQVVRPTGLLDPLLEVRPVATQVDDLLSEIRLRAAVNERVLVTTLTKRMAEDLTEYLEEHGERVRYLHSDIDTVERVEIIRDLRLGEFDVLVGINLLREGLDMPEVSLVAILDADKEGFLRSERSLIQTIGRAARNLNGKAILYGDRITPSMARAISETERRREKQQAYNLEHGIVPQGLNKKIADILQLGQPSNRGKGRGKKAAEPAADYLALTPKALEQKIRELESKMMTHAQNLEFEEAAGLRDQVQALRAQFIALS</sequence>
<dbReference type="InterPro" id="IPR004807">
    <property type="entry name" value="UvrB"/>
</dbReference>
<evidence type="ECO:0000256" key="11">
    <source>
        <dbReference type="ARBA" id="ARBA00026033"/>
    </source>
</evidence>
<evidence type="ECO:0000256" key="12">
    <source>
        <dbReference type="ARBA" id="ARBA00029504"/>
    </source>
</evidence>
<feature type="domain" description="UVR" evidence="15">
    <location>
        <begin position="629"/>
        <end position="664"/>
    </location>
</feature>
<evidence type="ECO:0000259" key="16">
    <source>
        <dbReference type="PROSITE" id="PS51192"/>
    </source>
</evidence>
<accession>A0ABT0MYS8</accession>
<feature type="short sequence motif" description="Beta-hairpin" evidence="13">
    <location>
        <begin position="92"/>
        <end position="115"/>
    </location>
</feature>
<keyword evidence="6 13" id="KW-0228">DNA excision</keyword>
<dbReference type="Pfam" id="PF12344">
    <property type="entry name" value="UvrB"/>
    <property type="match status" value="1"/>
</dbReference>
<dbReference type="InterPro" id="IPR024759">
    <property type="entry name" value="UvrB_YAD/RRR_dom"/>
</dbReference>
<evidence type="ECO:0000259" key="15">
    <source>
        <dbReference type="PROSITE" id="PS50151"/>
    </source>
</evidence>
<dbReference type="CDD" id="cd18790">
    <property type="entry name" value="SF2_C_UvrB"/>
    <property type="match status" value="1"/>
</dbReference>
<feature type="domain" description="Helicase C-terminal" evidence="17">
    <location>
        <begin position="431"/>
        <end position="597"/>
    </location>
</feature>
<dbReference type="CDD" id="cd17916">
    <property type="entry name" value="DEXHc_UvrB"/>
    <property type="match status" value="1"/>
</dbReference>
<protein>
    <recommendedName>
        <fullName evidence="12 13">UvrABC system protein B</fullName>
        <shortName evidence="13">Protein UvrB</shortName>
    </recommendedName>
    <alternativeName>
        <fullName evidence="13">Excinuclease ABC subunit B</fullName>
    </alternativeName>
</protein>
<keyword evidence="9 13" id="KW-0234">DNA repair</keyword>
<feature type="domain" description="Helicase ATP-binding" evidence="16">
    <location>
        <begin position="26"/>
        <end position="183"/>
    </location>
</feature>
<organism evidence="18 19">
    <name type="scientific">Brenneria tiliae</name>
    <dbReference type="NCBI Taxonomy" id="2914984"/>
    <lineage>
        <taxon>Bacteria</taxon>
        <taxon>Pseudomonadati</taxon>
        <taxon>Pseudomonadota</taxon>
        <taxon>Gammaproteobacteria</taxon>
        <taxon>Enterobacterales</taxon>
        <taxon>Pectobacteriaceae</taxon>
        <taxon>Brenneria</taxon>
    </lineage>
</organism>
<evidence type="ECO:0000259" key="17">
    <source>
        <dbReference type="PROSITE" id="PS51194"/>
    </source>
</evidence>
<dbReference type="PROSITE" id="PS50151">
    <property type="entry name" value="UVR"/>
    <property type="match status" value="1"/>
</dbReference>
<comment type="function">
    <text evidence="13">The UvrABC repair system catalyzes the recognition and processing of DNA lesions. A damage recognition complex composed of 2 UvrA and 2 UvrB subunits scans DNA for abnormalities. Upon binding of the UvrA(2)B(2) complex to a putative damaged site, the DNA wraps around one UvrB monomer. DNA wrap is dependent on ATP binding by UvrB and probably causes local melting of the DNA helix, facilitating insertion of UvrB beta-hairpin between the DNA strands. Then UvrB probes one DNA strand for the presence of a lesion. If a lesion is found the UvrA subunits dissociate and the UvrB-DNA preincision complex is formed. This complex is subsequently bound by UvrC and the second UvrB is released. If no lesion is found, the DNA wraps around the other UvrB subunit that will check the other stand for damage.</text>
</comment>
<dbReference type="Pfam" id="PF02151">
    <property type="entry name" value="UVR"/>
    <property type="match status" value="1"/>
</dbReference>
<dbReference type="Pfam" id="PF00271">
    <property type="entry name" value="Helicase_C"/>
    <property type="match status" value="1"/>
</dbReference>
<keyword evidence="5 13" id="KW-0227">DNA damage</keyword>
<dbReference type="PROSITE" id="PS51194">
    <property type="entry name" value="HELICASE_CTER"/>
    <property type="match status" value="1"/>
</dbReference>
<dbReference type="EMBL" id="JAKPBZ010000115">
    <property type="protein sequence ID" value="MCL2895001.1"/>
    <property type="molecule type" value="Genomic_DNA"/>
</dbReference>
<evidence type="ECO:0000256" key="7">
    <source>
        <dbReference type="ARBA" id="ARBA00022840"/>
    </source>
</evidence>
<evidence type="ECO:0000256" key="10">
    <source>
        <dbReference type="ARBA" id="ARBA00023236"/>
    </source>
</evidence>
<dbReference type="HAMAP" id="MF_00204">
    <property type="entry name" value="UvrB"/>
    <property type="match status" value="1"/>
</dbReference>
<keyword evidence="3 13" id="KW-0963">Cytoplasm</keyword>
<keyword evidence="7 13" id="KW-0067">ATP-binding</keyword>
<evidence type="ECO:0000313" key="18">
    <source>
        <dbReference type="EMBL" id="MCL2895001.1"/>
    </source>
</evidence>
<dbReference type="SMART" id="SM00487">
    <property type="entry name" value="DEXDc"/>
    <property type="match status" value="1"/>
</dbReference>
<comment type="subcellular location">
    <subcellularLocation>
        <location evidence="1 13 14">Cytoplasm</location>
    </subcellularLocation>
</comment>
<dbReference type="InterPro" id="IPR027417">
    <property type="entry name" value="P-loop_NTPase"/>
</dbReference>
<dbReference type="NCBIfam" id="TIGR00631">
    <property type="entry name" value="uvrb"/>
    <property type="match status" value="1"/>
</dbReference>
<evidence type="ECO:0000256" key="1">
    <source>
        <dbReference type="ARBA" id="ARBA00004496"/>
    </source>
</evidence>
<evidence type="ECO:0000313" key="19">
    <source>
        <dbReference type="Proteomes" id="UP001203069"/>
    </source>
</evidence>
<dbReference type="InterPro" id="IPR036876">
    <property type="entry name" value="UVR_dom_sf"/>
</dbReference>
<dbReference type="SMART" id="SM00490">
    <property type="entry name" value="HELICc"/>
    <property type="match status" value="1"/>
</dbReference>
<dbReference type="Proteomes" id="UP001203069">
    <property type="component" value="Unassembled WGS sequence"/>
</dbReference>
<dbReference type="PANTHER" id="PTHR24029:SF0">
    <property type="entry name" value="UVRABC SYSTEM PROTEIN B"/>
    <property type="match status" value="1"/>
</dbReference>
<dbReference type="Pfam" id="PF17757">
    <property type="entry name" value="UvrB_inter"/>
    <property type="match status" value="1"/>
</dbReference>
<comment type="caution">
    <text evidence="18">The sequence shown here is derived from an EMBL/GenBank/DDBJ whole genome shotgun (WGS) entry which is preliminary data.</text>
</comment>
<evidence type="ECO:0000256" key="6">
    <source>
        <dbReference type="ARBA" id="ARBA00022769"/>
    </source>
</evidence>
<reference evidence="18 19" key="1">
    <citation type="submission" date="2022-02" db="EMBL/GenBank/DDBJ databases">
        <title>Description of Brenneria tiliae sp. nov. isolated from symptomatic Tilia x moltkei and Tilia x europaea trees in the UK.</title>
        <authorList>
            <person name="Kile H."/>
        </authorList>
    </citation>
    <scope>NUCLEOTIDE SEQUENCE [LARGE SCALE GENOMIC DNA]</scope>
    <source>
        <strain evidence="18 19">MC1SB4.1</strain>
    </source>
</reference>
<evidence type="ECO:0000256" key="14">
    <source>
        <dbReference type="RuleBase" id="RU003587"/>
    </source>
</evidence>
<dbReference type="SUPFAM" id="SSF52540">
    <property type="entry name" value="P-loop containing nucleoside triphosphate hydrolases"/>
    <property type="match status" value="2"/>
</dbReference>
<evidence type="ECO:0000256" key="5">
    <source>
        <dbReference type="ARBA" id="ARBA00022763"/>
    </source>
</evidence>
<proteinExistence type="inferred from homology"/>
<dbReference type="PANTHER" id="PTHR24029">
    <property type="entry name" value="UVRABC SYSTEM PROTEIN B"/>
    <property type="match status" value="1"/>
</dbReference>
<gene>
    <name evidence="13 18" type="primary">uvrB</name>
    <name evidence="18" type="ORF">MFP26_20230</name>
</gene>
<dbReference type="InterPro" id="IPR001650">
    <property type="entry name" value="Helicase_C-like"/>
</dbReference>
<dbReference type="NCBIfam" id="NF003673">
    <property type="entry name" value="PRK05298.1"/>
    <property type="match status" value="1"/>
</dbReference>
<evidence type="ECO:0000256" key="9">
    <source>
        <dbReference type="ARBA" id="ARBA00023204"/>
    </source>
</evidence>
<evidence type="ECO:0000256" key="3">
    <source>
        <dbReference type="ARBA" id="ARBA00022490"/>
    </source>
</evidence>
<dbReference type="InterPro" id="IPR001943">
    <property type="entry name" value="UVR_dom"/>
</dbReference>
<comment type="subunit">
    <text evidence="11 13 14">Forms a heterotetramer with UvrA during the search for lesions. Interacts with UvrC in an incision complex.</text>
</comment>
<feature type="binding site" evidence="13">
    <location>
        <begin position="39"/>
        <end position="46"/>
    </location>
    <ligand>
        <name>ATP</name>
        <dbReference type="ChEBI" id="CHEBI:30616"/>
    </ligand>
</feature>
<dbReference type="PROSITE" id="PS51192">
    <property type="entry name" value="HELICASE_ATP_BIND_1"/>
    <property type="match status" value="1"/>
</dbReference>
<name>A0ABT0MYS8_9GAMM</name>
<comment type="similarity">
    <text evidence="2 13 14">Belongs to the UvrB family.</text>
</comment>
<keyword evidence="4 13" id="KW-0547">Nucleotide-binding</keyword>
<dbReference type="Gene3D" id="3.40.50.300">
    <property type="entry name" value="P-loop containing nucleotide triphosphate hydrolases"/>
    <property type="match status" value="3"/>
</dbReference>
<dbReference type="SUPFAM" id="SSF46600">
    <property type="entry name" value="C-terminal UvrC-binding domain of UvrB"/>
    <property type="match status" value="1"/>
</dbReference>
<dbReference type="InterPro" id="IPR014001">
    <property type="entry name" value="Helicase_ATP-bd"/>
</dbReference>
<evidence type="ECO:0000256" key="2">
    <source>
        <dbReference type="ARBA" id="ARBA00008533"/>
    </source>
</evidence>
<keyword evidence="8 13" id="KW-0267">Excision nuclease</keyword>
<evidence type="ECO:0000256" key="4">
    <source>
        <dbReference type="ARBA" id="ARBA00022741"/>
    </source>
</evidence>
<evidence type="ECO:0000256" key="8">
    <source>
        <dbReference type="ARBA" id="ARBA00022881"/>
    </source>
</evidence>
<dbReference type="InterPro" id="IPR041471">
    <property type="entry name" value="UvrB_inter"/>
</dbReference>
<dbReference type="InterPro" id="IPR006935">
    <property type="entry name" value="Helicase/UvrB_N"/>
</dbReference>
<dbReference type="Pfam" id="PF04851">
    <property type="entry name" value="ResIII"/>
    <property type="match status" value="1"/>
</dbReference>
<keyword evidence="10 13" id="KW-0742">SOS response</keyword>
<dbReference type="Gene3D" id="4.10.860.10">
    <property type="entry name" value="UVR domain"/>
    <property type="match status" value="1"/>
</dbReference>
<comment type="domain">
    <text evidence="13">The beta-hairpin motif is involved in DNA binding.</text>
</comment>
<keyword evidence="19" id="KW-1185">Reference proteome</keyword>